<dbReference type="InterPro" id="IPR017871">
    <property type="entry name" value="ABC_transporter-like_CS"/>
</dbReference>
<dbReference type="EC" id="3.6.3.38" evidence="6"/>
<dbReference type="GO" id="GO:0016020">
    <property type="term" value="C:membrane"/>
    <property type="evidence" value="ECO:0007669"/>
    <property type="project" value="InterPro"/>
</dbReference>
<organism evidence="6 7">
    <name type="scientific">Pseudodesulfovibrio profundus</name>
    <dbReference type="NCBI Taxonomy" id="57320"/>
    <lineage>
        <taxon>Bacteria</taxon>
        <taxon>Pseudomonadati</taxon>
        <taxon>Thermodesulfobacteriota</taxon>
        <taxon>Desulfovibrionia</taxon>
        <taxon>Desulfovibrionales</taxon>
        <taxon>Desulfovibrionaceae</taxon>
    </lineage>
</organism>
<dbReference type="InterPro" id="IPR027417">
    <property type="entry name" value="P-loop_NTPase"/>
</dbReference>
<dbReference type="PANTHER" id="PTHR46743">
    <property type="entry name" value="TEICHOIC ACIDS EXPORT ATP-BINDING PROTEIN TAGH"/>
    <property type="match status" value="1"/>
</dbReference>
<sequence>MIEAIRLTKKYKTKGQDNVVIDDVSFSLPMGTNVGFLGRNGAGKSTLLRLLSGVEKPTRGVVRKEGTISWPIGFSGGFQGSMSGYDNVRFVCRIYGAVFEDVIDFILSFSELGEYLYMPIASYSSGMRAKLAFGLSMAIDFNYYLIDEVTAVGDASFKKKSTAEFNKRKEHSTLVVVSHNAQTIKRMCDKVIVLDQGKLIEFDSVGEGIKYYSAL</sequence>
<reference evidence="7" key="1">
    <citation type="submission" date="2017-09" db="EMBL/GenBank/DDBJ databases">
        <authorList>
            <person name="Regsiter A."/>
            <person name="William W."/>
        </authorList>
    </citation>
    <scope>NUCLEOTIDE SEQUENCE [LARGE SCALE GENOMIC DNA]</scope>
    <source>
        <strain evidence="7">500-1</strain>
    </source>
</reference>
<dbReference type="PROSITE" id="PS50893">
    <property type="entry name" value="ABC_TRANSPORTER_2"/>
    <property type="match status" value="1"/>
</dbReference>
<gene>
    <name evidence="6" type="primary">ctrD</name>
    <name evidence="6" type="ORF">DPRO_3154</name>
</gene>
<dbReference type="AlphaFoldDB" id="A0A2C8FC07"/>
<evidence type="ECO:0000313" key="6">
    <source>
        <dbReference type="EMBL" id="SOB60066.1"/>
    </source>
</evidence>
<dbReference type="Gene3D" id="3.40.50.300">
    <property type="entry name" value="P-loop containing nucleotide triphosphate hydrolases"/>
    <property type="match status" value="1"/>
</dbReference>
<dbReference type="InterPro" id="IPR003593">
    <property type="entry name" value="AAA+_ATPase"/>
</dbReference>
<dbReference type="PANTHER" id="PTHR46743:SF2">
    <property type="entry name" value="TEICHOIC ACIDS EXPORT ATP-BINDING PROTEIN TAGH"/>
    <property type="match status" value="1"/>
</dbReference>
<dbReference type="InterPro" id="IPR003439">
    <property type="entry name" value="ABC_transporter-like_ATP-bd"/>
</dbReference>
<evidence type="ECO:0000256" key="3">
    <source>
        <dbReference type="ARBA" id="ARBA00022741"/>
    </source>
</evidence>
<dbReference type="CDD" id="cd03220">
    <property type="entry name" value="ABC_KpsT_Wzt"/>
    <property type="match status" value="1"/>
</dbReference>
<dbReference type="EMBL" id="LT907975">
    <property type="protein sequence ID" value="SOB60066.1"/>
    <property type="molecule type" value="Genomic_DNA"/>
</dbReference>
<keyword evidence="2" id="KW-0813">Transport</keyword>
<keyword evidence="4 6" id="KW-0067">ATP-binding</keyword>
<dbReference type="SMART" id="SM00382">
    <property type="entry name" value="AAA"/>
    <property type="match status" value="1"/>
</dbReference>
<dbReference type="InterPro" id="IPR015860">
    <property type="entry name" value="ABC_transpr_TagH-like"/>
</dbReference>
<dbReference type="OrthoDB" id="9809450at2"/>
<dbReference type="GO" id="GO:0140359">
    <property type="term" value="F:ABC-type transporter activity"/>
    <property type="evidence" value="ECO:0007669"/>
    <property type="project" value="InterPro"/>
</dbReference>
<dbReference type="Proteomes" id="UP000219215">
    <property type="component" value="Chromosome DPRO"/>
</dbReference>
<keyword evidence="7" id="KW-1185">Reference proteome</keyword>
<comment type="similarity">
    <text evidence="1">Belongs to the ABC transporter superfamily.</text>
</comment>
<accession>A0A2C8FC07</accession>
<evidence type="ECO:0000313" key="7">
    <source>
        <dbReference type="Proteomes" id="UP000219215"/>
    </source>
</evidence>
<dbReference type="InterPro" id="IPR050683">
    <property type="entry name" value="Bact_Polysacc_Export_ATP-bd"/>
</dbReference>
<dbReference type="KEGG" id="pprf:DPRO_3154"/>
<protein>
    <submittedName>
        <fullName evidence="6">Capsule polysaccharide export ATP-binding protein CtrD</fullName>
        <ecNumber evidence="6">3.6.3.38</ecNumber>
    </submittedName>
</protein>
<dbReference type="PROSITE" id="PS00211">
    <property type="entry name" value="ABC_TRANSPORTER_1"/>
    <property type="match status" value="1"/>
</dbReference>
<dbReference type="SUPFAM" id="SSF52540">
    <property type="entry name" value="P-loop containing nucleoside triphosphate hydrolases"/>
    <property type="match status" value="1"/>
</dbReference>
<keyword evidence="6" id="KW-0378">Hydrolase</keyword>
<keyword evidence="3" id="KW-0547">Nucleotide-binding</keyword>
<dbReference type="GO" id="GO:0016887">
    <property type="term" value="F:ATP hydrolysis activity"/>
    <property type="evidence" value="ECO:0007669"/>
    <property type="project" value="InterPro"/>
</dbReference>
<evidence type="ECO:0000256" key="2">
    <source>
        <dbReference type="ARBA" id="ARBA00022448"/>
    </source>
</evidence>
<name>A0A2C8FC07_9BACT</name>
<evidence type="ECO:0000256" key="1">
    <source>
        <dbReference type="ARBA" id="ARBA00005417"/>
    </source>
</evidence>
<evidence type="ECO:0000259" key="5">
    <source>
        <dbReference type="PROSITE" id="PS50893"/>
    </source>
</evidence>
<dbReference type="GO" id="GO:0005524">
    <property type="term" value="F:ATP binding"/>
    <property type="evidence" value="ECO:0007669"/>
    <property type="project" value="UniProtKB-KW"/>
</dbReference>
<evidence type="ECO:0000256" key="4">
    <source>
        <dbReference type="ARBA" id="ARBA00022840"/>
    </source>
</evidence>
<proteinExistence type="inferred from homology"/>
<dbReference type="RefSeq" id="WP_097012843.1">
    <property type="nucleotide sequence ID" value="NZ_LT907975.1"/>
</dbReference>
<dbReference type="Pfam" id="PF00005">
    <property type="entry name" value="ABC_tran"/>
    <property type="match status" value="1"/>
</dbReference>
<feature type="domain" description="ABC transporter" evidence="5">
    <location>
        <begin position="5"/>
        <end position="215"/>
    </location>
</feature>